<evidence type="ECO:0000256" key="2">
    <source>
        <dbReference type="ARBA" id="ARBA00022448"/>
    </source>
</evidence>
<evidence type="ECO:0000256" key="3">
    <source>
        <dbReference type="ARBA" id="ARBA00022538"/>
    </source>
</evidence>
<evidence type="ECO:0000259" key="14">
    <source>
        <dbReference type="Pfam" id="PF00520"/>
    </source>
</evidence>
<dbReference type="GO" id="GO:0001508">
    <property type="term" value="P:action potential"/>
    <property type="evidence" value="ECO:0007669"/>
    <property type="project" value="TreeGrafter"/>
</dbReference>
<dbReference type="SUPFAM" id="SSF81324">
    <property type="entry name" value="Voltage-gated potassium channels"/>
    <property type="match status" value="1"/>
</dbReference>
<evidence type="ECO:0008006" key="18">
    <source>
        <dbReference type="Google" id="ProtNLM"/>
    </source>
</evidence>
<gene>
    <name evidence="16" type="primary">RvY_13517-1</name>
    <name evidence="16" type="synonym">RvY_13517.1</name>
    <name evidence="16" type="ORF">RvY_13517</name>
</gene>
<dbReference type="AlphaFoldDB" id="A0A1D1VTD8"/>
<evidence type="ECO:0000256" key="12">
    <source>
        <dbReference type="SAM" id="MobiDB-lite"/>
    </source>
</evidence>
<dbReference type="Gene3D" id="1.10.287.70">
    <property type="match status" value="1"/>
</dbReference>
<evidence type="ECO:0000259" key="15">
    <source>
        <dbReference type="Pfam" id="PF02214"/>
    </source>
</evidence>
<dbReference type="InterPro" id="IPR028325">
    <property type="entry name" value="VG_K_chnl"/>
</dbReference>
<dbReference type="Pfam" id="PF02214">
    <property type="entry name" value="BTB_2"/>
    <property type="match status" value="1"/>
</dbReference>
<dbReference type="PRINTS" id="PR00169">
    <property type="entry name" value="KCHANNEL"/>
</dbReference>
<sequence>MALSRSMNKQRPKTAVYHHRPVVDLPANSSELRDDVIDAELGKVLHRKSISFEADSFHSPITPPSTPQYSDPFEVVRINVSGKRFETLAGTLTRFPNSLLGDPSRRQRYFNPARNEYFLDRNRFCFDTILEMYQTGQGLCRPSMVPLQTFVRELCFYDLGEDVLQTFLDGEGMLREQVVAPKQKFQKFIWSMFEASDGSIFPKAIAGLNVVMVLLAIINFCVQTLPEFQPRDLVVNGTMVDNLAMRGERNSGNPFFVIETICTTWFTLDLVVRFAVSPIKKAFCLHLMNVIDVLSILPYFVDLTLSITDADNVSATPTKILFLTTLRILRVIKIFRVFKLGRYSNGLQILGLTMKAARYEVGLMLVVVGIGVIVFSAAVYYAELGSGSDFESIPAGFWWAIITWTTVGYGDIVPKSIIGKIVGAFCALCGILGLSFMVPVIVAHFEHFFYRAQDLEKLDEVFEDLRQQRMYPRLAKRLSTQSSHSHGELTFSSSSCNGEIGHSSRTPLPGKRRSETLVNINELAEH</sequence>
<comment type="subcellular location">
    <subcellularLocation>
        <location evidence="1">Membrane</location>
        <topology evidence="1">Multi-pass membrane protein</topology>
    </subcellularLocation>
</comment>
<keyword evidence="7" id="KW-0630">Potassium</keyword>
<evidence type="ECO:0000256" key="13">
    <source>
        <dbReference type="SAM" id="Phobius"/>
    </source>
</evidence>
<dbReference type="GO" id="GO:0051260">
    <property type="term" value="P:protein homooligomerization"/>
    <property type="evidence" value="ECO:0007669"/>
    <property type="project" value="InterPro"/>
</dbReference>
<feature type="transmembrane region" description="Helical" evidence="13">
    <location>
        <begin position="204"/>
        <end position="225"/>
    </location>
</feature>
<dbReference type="GO" id="GO:0005251">
    <property type="term" value="F:delayed rectifier potassium channel activity"/>
    <property type="evidence" value="ECO:0007669"/>
    <property type="project" value="TreeGrafter"/>
</dbReference>
<evidence type="ECO:0000256" key="7">
    <source>
        <dbReference type="ARBA" id="ARBA00022958"/>
    </source>
</evidence>
<dbReference type="PRINTS" id="PR01496">
    <property type="entry name" value="SHAKERCHANEL"/>
</dbReference>
<dbReference type="InterPro" id="IPR003131">
    <property type="entry name" value="T1-type_BTB"/>
</dbReference>
<proteinExistence type="predicted"/>
<dbReference type="PRINTS" id="PR01491">
    <property type="entry name" value="KVCHANNEL"/>
</dbReference>
<keyword evidence="10 13" id="KW-0472">Membrane</keyword>
<protein>
    <recommendedName>
        <fullName evidence="18">BTB domain-containing protein</fullName>
    </recommendedName>
</protein>
<evidence type="ECO:0000256" key="5">
    <source>
        <dbReference type="ARBA" id="ARBA00022826"/>
    </source>
</evidence>
<reference evidence="16 17" key="1">
    <citation type="journal article" date="2016" name="Nat. Commun.">
        <title>Extremotolerant tardigrade genome and improved radiotolerance of human cultured cells by tardigrade-unique protein.</title>
        <authorList>
            <person name="Hashimoto T."/>
            <person name="Horikawa D.D."/>
            <person name="Saito Y."/>
            <person name="Kuwahara H."/>
            <person name="Kozuka-Hata H."/>
            <person name="Shin-I T."/>
            <person name="Minakuchi Y."/>
            <person name="Ohishi K."/>
            <person name="Motoyama A."/>
            <person name="Aizu T."/>
            <person name="Enomoto A."/>
            <person name="Kondo K."/>
            <person name="Tanaka S."/>
            <person name="Hara Y."/>
            <person name="Koshikawa S."/>
            <person name="Sagara H."/>
            <person name="Miura T."/>
            <person name="Yokobori S."/>
            <person name="Miyagawa K."/>
            <person name="Suzuki Y."/>
            <person name="Kubo T."/>
            <person name="Oyama M."/>
            <person name="Kohara Y."/>
            <person name="Fujiyama A."/>
            <person name="Arakawa K."/>
            <person name="Katayama T."/>
            <person name="Toyoda A."/>
            <person name="Kunieda T."/>
        </authorList>
    </citation>
    <scope>NUCLEOTIDE SEQUENCE [LARGE SCALE GENOMIC DNA]</scope>
    <source>
        <strain evidence="16 17">YOKOZUNA-1</strain>
    </source>
</reference>
<feature type="domain" description="Potassium channel tetramerisation-type BTB" evidence="15">
    <location>
        <begin position="76"/>
        <end position="166"/>
    </location>
</feature>
<keyword evidence="8 13" id="KW-1133">Transmembrane helix</keyword>
<feature type="region of interest" description="Disordered" evidence="12">
    <location>
        <begin position="478"/>
        <end position="511"/>
    </location>
</feature>
<keyword evidence="2" id="KW-0813">Transport</keyword>
<keyword evidence="3" id="KW-0633">Potassium transport</keyword>
<dbReference type="InterPro" id="IPR003972">
    <property type="entry name" value="K_chnl_volt-dep_Kv1"/>
</dbReference>
<evidence type="ECO:0000256" key="10">
    <source>
        <dbReference type="ARBA" id="ARBA00023136"/>
    </source>
</evidence>
<evidence type="ECO:0000256" key="1">
    <source>
        <dbReference type="ARBA" id="ARBA00004141"/>
    </source>
</evidence>
<evidence type="ECO:0000256" key="9">
    <source>
        <dbReference type="ARBA" id="ARBA00023065"/>
    </source>
</evidence>
<dbReference type="Proteomes" id="UP000186922">
    <property type="component" value="Unassembled WGS sequence"/>
</dbReference>
<dbReference type="Gene3D" id="1.20.120.350">
    <property type="entry name" value="Voltage-gated potassium channels. Chain C"/>
    <property type="match status" value="1"/>
</dbReference>
<keyword evidence="9" id="KW-0406">Ion transport</keyword>
<dbReference type="SUPFAM" id="SSF54695">
    <property type="entry name" value="POZ domain"/>
    <property type="match status" value="1"/>
</dbReference>
<dbReference type="Pfam" id="PF00520">
    <property type="entry name" value="Ion_trans"/>
    <property type="match status" value="1"/>
</dbReference>
<feature type="transmembrane region" description="Helical" evidence="13">
    <location>
        <begin position="422"/>
        <end position="445"/>
    </location>
</feature>
<dbReference type="PANTHER" id="PTHR11537:SF113">
    <property type="entry name" value="POTASSIUM VOLTAGE-GATED CHANNEL PROTEIN SHAKER"/>
    <property type="match status" value="1"/>
</dbReference>
<feature type="transmembrane region" description="Helical" evidence="13">
    <location>
        <begin position="393"/>
        <end position="410"/>
    </location>
</feature>
<evidence type="ECO:0000313" key="16">
    <source>
        <dbReference type="EMBL" id="GAV03028.1"/>
    </source>
</evidence>
<organism evidence="16 17">
    <name type="scientific">Ramazzottius varieornatus</name>
    <name type="common">Water bear</name>
    <name type="synonym">Tardigrade</name>
    <dbReference type="NCBI Taxonomy" id="947166"/>
    <lineage>
        <taxon>Eukaryota</taxon>
        <taxon>Metazoa</taxon>
        <taxon>Ecdysozoa</taxon>
        <taxon>Tardigrada</taxon>
        <taxon>Eutardigrada</taxon>
        <taxon>Parachela</taxon>
        <taxon>Hypsibioidea</taxon>
        <taxon>Ramazzottiidae</taxon>
        <taxon>Ramazzottius</taxon>
    </lineage>
</organism>
<keyword evidence="17" id="KW-1185">Reference proteome</keyword>
<evidence type="ECO:0000313" key="17">
    <source>
        <dbReference type="Proteomes" id="UP000186922"/>
    </source>
</evidence>
<dbReference type="Gene3D" id="3.30.710.10">
    <property type="entry name" value="Potassium Channel Kv1.1, Chain A"/>
    <property type="match status" value="1"/>
</dbReference>
<dbReference type="InterPro" id="IPR003968">
    <property type="entry name" value="K_chnl_volt-dep_Kv"/>
</dbReference>
<dbReference type="PANTHER" id="PTHR11537">
    <property type="entry name" value="VOLTAGE-GATED POTASSIUM CHANNEL"/>
    <property type="match status" value="1"/>
</dbReference>
<keyword evidence="11" id="KW-0407">Ion channel</keyword>
<keyword evidence="4 13" id="KW-0812">Transmembrane</keyword>
<name>A0A1D1VTD8_RAMVA</name>
<evidence type="ECO:0000256" key="8">
    <source>
        <dbReference type="ARBA" id="ARBA00022989"/>
    </source>
</evidence>
<evidence type="ECO:0000256" key="6">
    <source>
        <dbReference type="ARBA" id="ARBA00022882"/>
    </source>
</evidence>
<feature type="domain" description="Ion transport" evidence="14">
    <location>
        <begin position="210"/>
        <end position="448"/>
    </location>
</feature>
<dbReference type="STRING" id="947166.A0A1D1VTD8"/>
<feature type="transmembrane region" description="Helical" evidence="13">
    <location>
        <begin position="359"/>
        <end position="381"/>
    </location>
</feature>
<evidence type="ECO:0000256" key="11">
    <source>
        <dbReference type="ARBA" id="ARBA00023303"/>
    </source>
</evidence>
<comment type="caution">
    <text evidence="16">The sequence shown here is derived from an EMBL/GenBank/DDBJ whole genome shotgun (WGS) entry which is preliminary data.</text>
</comment>
<dbReference type="GO" id="GO:0008076">
    <property type="term" value="C:voltage-gated potassium channel complex"/>
    <property type="evidence" value="ECO:0007669"/>
    <property type="project" value="InterPro"/>
</dbReference>
<feature type="compositionally biased region" description="Polar residues" evidence="12">
    <location>
        <begin position="478"/>
        <end position="497"/>
    </location>
</feature>
<dbReference type="OrthoDB" id="415460at2759"/>
<dbReference type="InterPro" id="IPR011333">
    <property type="entry name" value="SKP1/BTB/POZ_sf"/>
</dbReference>
<dbReference type="FunFam" id="1.10.287.70:FF:000002">
    <property type="entry name" value="Potassium voltage-gated channel subfamily a member"/>
    <property type="match status" value="1"/>
</dbReference>
<dbReference type="InterPro" id="IPR005821">
    <property type="entry name" value="Ion_trans_dom"/>
</dbReference>
<keyword evidence="6" id="KW-0851">Voltage-gated channel</keyword>
<keyword evidence="5" id="KW-0631">Potassium channel</keyword>
<dbReference type="InterPro" id="IPR027359">
    <property type="entry name" value="Volt_channel_dom_sf"/>
</dbReference>
<accession>A0A1D1VTD8</accession>
<dbReference type="EMBL" id="BDGG01000009">
    <property type="protein sequence ID" value="GAV03028.1"/>
    <property type="molecule type" value="Genomic_DNA"/>
</dbReference>
<evidence type="ECO:0000256" key="4">
    <source>
        <dbReference type="ARBA" id="ARBA00022692"/>
    </source>
</evidence>